<reference evidence="1 2" key="1">
    <citation type="journal article" date="2012" name="Science">
        <title>The Paleozoic origin of enzymatic lignin decomposition reconstructed from 31 fungal genomes.</title>
        <authorList>
            <person name="Floudas D."/>
            <person name="Binder M."/>
            <person name="Riley R."/>
            <person name="Barry K."/>
            <person name="Blanchette R.A."/>
            <person name="Henrissat B."/>
            <person name="Martinez A.T."/>
            <person name="Otillar R."/>
            <person name="Spatafora J.W."/>
            <person name="Yadav J.S."/>
            <person name="Aerts A."/>
            <person name="Benoit I."/>
            <person name="Boyd A."/>
            <person name="Carlson A."/>
            <person name="Copeland A."/>
            <person name="Coutinho P.M."/>
            <person name="de Vries R.P."/>
            <person name="Ferreira P."/>
            <person name="Findley K."/>
            <person name="Foster B."/>
            <person name="Gaskell J."/>
            <person name="Glotzer D."/>
            <person name="Gorecki P."/>
            <person name="Heitman J."/>
            <person name="Hesse C."/>
            <person name="Hori C."/>
            <person name="Igarashi K."/>
            <person name="Jurgens J.A."/>
            <person name="Kallen N."/>
            <person name="Kersten P."/>
            <person name="Kohler A."/>
            <person name="Kuees U."/>
            <person name="Kumar T.K.A."/>
            <person name="Kuo A."/>
            <person name="LaButti K."/>
            <person name="Larrondo L.F."/>
            <person name="Lindquist E."/>
            <person name="Ling A."/>
            <person name="Lombard V."/>
            <person name="Lucas S."/>
            <person name="Lundell T."/>
            <person name="Martin R."/>
            <person name="McLaughlin D.J."/>
            <person name="Morgenstern I."/>
            <person name="Morin E."/>
            <person name="Murat C."/>
            <person name="Nagy L.G."/>
            <person name="Nolan M."/>
            <person name="Ohm R.A."/>
            <person name="Patyshakuliyeva A."/>
            <person name="Rokas A."/>
            <person name="Ruiz-Duenas F.J."/>
            <person name="Sabat G."/>
            <person name="Salamov A."/>
            <person name="Samejima M."/>
            <person name="Schmutz J."/>
            <person name="Slot J.C."/>
            <person name="St John F."/>
            <person name="Stenlid J."/>
            <person name="Sun H."/>
            <person name="Sun S."/>
            <person name="Syed K."/>
            <person name="Tsang A."/>
            <person name="Wiebenga A."/>
            <person name="Young D."/>
            <person name="Pisabarro A."/>
            <person name="Eastwood D.C."/>
            <person name="Martin F."/>
            <person name="Cullen D."/>
            <person name="Grigoriev I.V."/>
            <person name="Hibbett D.S."/>
        </authorList>
    </citation>
    <scope>NUCLEOTIDE SEQUENCE [LARGE SCALE GENOMIC DNA]</scope>
    <source>
        <strain evidence="1 2">ATCC 11539</strain>
    </source>
</reference>
<dbReference type="Proteomes" id="UP000030669">
    <property type="component" value="Unassembled WGS sequence"/>
</dbReference>
<dbReference type="AlphaFoldDB" id="S7RQK3"/>
<protein>
    <submittedName>
        <fullName evidence="1">Uncharacterized protein</fullName>
    </submittedName>
</protein>
<dbReference type="GeneID" id="19309540"/>
<dbReference type="EMBL" id="KB469302">
    <property type="protein sequence ID" value="EPQ55179.1"/>
    <property type="molecule type" value="Genomic_DNA"/>
</dbReference>
<dbReference type="KEGG" id="gtr:GLOTRDRAFT_93700"/>
<keyword evidence="2" id="KW-1185">Reference proteome</keyword>
<dbReference type="HOGENOM" id="CLU_101869_0_0_1"/>
<dbReference type="OrthoDB" id="37659at2759"/>
<sequence length="168" mass="18894">MALSCPQQSAIPISRSESFGLCDRMPPPIDMSWRAPDPDIPLAVHSLSPRARHWAIFWDVPYQDRNIRANRILHVVADRGKKLYVNWGPLTKFVSDDDRRSSRELVLGVVDLTRRRQLEVVATHTPVCSGDQEWNGQDWVKAVLREAVLLGLLSKDSVASVLVAAQAF</sequence>
<evidence type="ECO:0000313" key="2">
    <source>
        <dbReference type="Proteomes" id="UP000030669"/>
    </source>
</evidence>
<dbReference type="eggNOG" id="ENOG502SZB0">
    <property type="taxonomic scope" value="Eukaryota"/>
</dbReference>
<organism evidence="1 2">
    <name type="scientific">Gloeophyllum trabeum (strain ATCC 11539 / FP-39264 / Madison 617)</name>
    <name type="common">Brown rot fungus</name>
    <dbReference type="NCBI Taxonomy" id="670483"/>
    <lineage>
        <taxon>Eukaryota</taxon>
        <taxon>Fungi</taxon>
        <taxon>Dikarya</taxon>
        <taxon>Basidiomycota</taxon>
        <taxon>Agaricomycotina</taxon>
        <taxon>Agaricomycetes</taxon>
        <taxon>Gloeophyllales</taxon>
        <taxon>Gloeophyllaceae</taxon>
        <taxon>Gloeophyllum</taxon>
    </lineage>
</organism>
<name>S7RQK3_GLOTA</name>
<accession>S7RQK3</accession>
<gene>
    <name evidence="1" type="ORF">GLOTRDRAFT_93700</name>
</gene>
<evidence type="ECO:0000313" key="1">
    <source>
        <dbReference type="EMBL" id="EPQ55179.1"/>
    </source>
</evidence>
<dbReference type="RefSeq" id="XP_007866338.1">
    <property type="nucleotide sequence ID" value="XM_007868147.1"/>
</dbReference>
<proteinExistence type="predicted"/>
<dbReference type="OMA" id="ETHNSHR"/>